<dbReference type="SMART" id="SM00906">
    <property type="entry name" value="Fungal_trans"/>
    <property type="match status" value="1"/>
</dbReference>
<dbReference type="CDD" id="cd12148">
    <property type="entry name" value="fungal_TF_MHR"/>
    <property type="match status" value="1"/>
</dbReference>
<comment type="caution">
    <text evidence="8">The sequence shown here is derived from an EMBL/GenBank/DDBJ whole genome shotgun (WGS) entry which is preliminary data.</text>
</comment>
<gene>
    <name evidence="8" type="ORF">EC973_002187</name>
</gene>
<evidence type="ECO:0000256" key="4">
    <source>
        <dbReference type="ARBA" id="ARBA00023163"/>
    </source>
</evidence>
<evidence type="ECO:0000259" key="7">
    <source>
        <dbReference type="SMART" id="SM00906"/>
    </source>
</evidence>
<feature type="compositionally biased region" description="Basic and acidic residues" evidence="6">
    <location>
        <begin position="539"/>
        <end position="549"/>
    </location>
</feature>
<proteinExistence type="predicted"/>
<reference evidence="8" key="1">
    <citation type="submission" date="2020-01" db="EMBL/GenBank/DDBJ databases">
        <title>Genome Sequencing of Three Apophysomyces-Like Fungal Strains Confirms a Novel Fungal Genus in the Mucoromycota with divergent Burkholderia-like Endosymbiotic Bacteria.</title>
        <authorList>
            <person name="Stajich J.E."/>
            <person name="Macias A.M."/>
            <person name="Carter-House D."/>
            <person name="Lovett B."/>
            <person name="Kasson L.R."/>
            <person name="Berry K."/>
            <person name="Grigoriev I."/>
            <person name="Chang Y."/>
            <person name="Spatafora J."/>
            <person name="Kasson M.T."/>
        </authorList>
    </citation>
    <scope>NUCLEOTIDE SEQUENCE</scope>
    <source>
        <strain evidence="8">NRRL A-21654</strain>
    </source>
</reference>
<dbReference type="Proteomes" id="UP000605846">
    <property type="component" value="Unassembled WGS sequence"/>
</dbReference>
<accession>A0A8H7ETS9</accession>
<evidence type="ECO:0000256" key="3">
    <source>
        <dbReference type="ARBA" id="ARBA00023015"/>
    </source>
</evidence>
<dbReference type="GO" id="GO:0003677">
    <property type="term" value="F:DNA binding"/>
    <property type="evidence" value="ECO:0007669"/>
    <property type="project" value="InterPro"/>
</dbReference>
<dbReference type="PANTHER" id="PTHR47338">
    <property type="entry name" value="ZN(II)2CYS6 TRANSCRIPTION FACTOR (EUROFUNG)-RELATED"/>
    <property type="match status" value="1"/>
</dbReference>
<evidence type="ECO:0000256" key="5">
    <source>
        <dbReference type="ARBA" id="ARBA00023242"/>
    </source>
</evidence>
<organism evidence="8 9">
    <name type="scientific">Apophysomyces ossiformis</name>
    <dbReference type="NCBI Taxonomy" id="679940"/>
    <lineage>
        <taxon>Eukaryota</taxon>
        <taxon>Fungi</taxon>
        <taxon>Fungi incertae sedis</taxon>
        <taxon>Mucoromycota</taxon>
        <taxon>Mucoromycotina</taxon>
        <taxon>Mucoromycetes</taxon>
        <taxon>Mucorales</taxon>
        <taxon>Mucorineae</taxon>
        <taxon>Mucoraceae</taxon>
        <taxon>Apophysomyces</taxon>
    </lineage>
</organism>
<sequence length="549" mass="61934">MGFSDHHSIKTDPPYWAGERFALKANSMINASMLEPTIDNLQFWGIMACLEYGRASGSKAWIYGGLAVRICQELGINKEETLSAPILNKDGIVDTVAMALRRRVFWSCLCIDKYASAGTNRPQCFDKVDCDANTPSIPESLVLRDPFQSVTVDNRQINEDPLMDVPRYYLKLLGIFGEVNKFMTRAKNDTSNVSWPPVAEFGNLDALLRTWKEKLPEPFQFSQSNVEYFKQNASQNYINLWLSAHVVWCTSIMVLHRGSLAYSDIDPAQIPKEVYRGIRSSIDQCQKCVDTVMPIFQALKELCGYNILPYMGYSAYIFATVLMTATFSRDAESCRKSHRGLIILYELIEGLKPYWPMCERLAVTTRDLLGTYNRMYEMHHSQEPYKQEGAQYSKVSDVPRSQNNDMPSLTSLLSPSGSFPYNITPQQQQQQQQQPIQMQPQSQQQPFSLLNDNTLVTAANHGEINFNSCEFLYDSALFGQIMFDATSRAPASSGPTAAQQIIIPVMQPMYPGTFDQTRLTNAPSSQTYANANNVSSTNDNDRSKSLWGT</sequence>
<keyword evidence="2" id="KW-0479">Metal-binding</keyword>
<keyword evidence="5" id="KW-0539">Nucleus</keyword>
<dbReference type="GO" id="GO:0008270">
    <property type="term" value="F:zinc ion binding"/>
    <property type="evidence" value="ECO:0007669"/>
    <property type="project" value="InterPro"/>
</dbReference>
<name>A0A8H7ETS9_9FUNG</name>
<dbReference type="GO" id="GO:0000981">
    <property type="term" value="F:DNA-binding transcription factor activity, RNA polymerase II-specific"/>
    <property type="evidence" value="ECO:0007669"/>
    <property type="project" value="InterPro"/>
</dbReference>
<protein>
    <recommendedName>
        <fullName evidence="7">Xylanolytic transcriptional activator regulatory domain-containing protein</fullName>
    </recommendedName>
</protein>
<dbReference type="InterPro" id="IPR050815">
    <property type="entry name" value="TF_fung"/>
</dbReference>
<feature type="compositionally biased region" description="Polar residues" evidence="6">
    <location>
        <begin position="526"/>
        <end position="538"/>
    </location>
</feature>
<dbReference type="GO" id="GO:0006351">
    <property type="term" value="P:DNA-templated transcription"/>
    <property type="evidence" value="ECO:0007669"/>
    <property type="project" value="InterPro"/>
</dbReference>
<dbReference type="EMBL" id="JABAYA010000016">
    <property type="protein sequence ID" value="KAF7730381.1"/>
    <property type="molecule type" value="Genomic_DNA"/>
</dbReference>
<dbReference type="PANTHER" id="PTHR47338:SF27">
    <property type="entry name" value="ZN(II)2CYS6 TRANSCRIPTION FACTOR (EUROFUNG)"/>
    <property type="match status" value="1"/>
</dbReference>
<comment type="subcellular location">
    <subcellularLocation>
        <location evidence="1">Nucleus</location>
    </subcellularLocation>
</comment>
<dbReference type="GO" id="GO:0005634">
    <property type="term" value="C:nucleus"/>
    <property type="evidence" value="ECO:0007669"/>
    <property type="project" value="UniProtKB-SubCell"/>
</dbReference>
<evidence type="ECO:0000313" key="9">
    <source>
        <dbReference type="Proteomes" id="UP000605846"/>
    </source>
</evidence>
<feature type="region of interest" description="Disordered" evidence="6">
    <location>
        <begin position="420"/>
        <end position="444"/>
    </location>
</feature>
<dbReference type="AlphaFoldDB" id="A0A8H7ETS9"/>
<keyword evidence="3" id="KW-0805">Transcription regulation</keyword>
<keyword evidence="4" id="KW-0804">Transcription</keyword>
<evidence type="ECO:0000256" key="2">
    <source>
        <dbReference type="ARBA" id="ARBA00022723"/>
    </source>
</evidence>
<keyword evidence="9" id="KW-1185">Reference proteome</keyword>
<feature type="domain" description="Xylanolytic transcriptional activator regulatory" evidence="7">
    <location>
        <begin position="60"/>
        <end position="141"/>
    </location>
</feature>
<dbReference type="Pfam" id="PF04082">
    <property type="entry name" value="Fungal_trans"/>
    <property type="match status" value="1"/>
</dbReference>
<dbReference type="OrthoDB" id="2123952at2759"/>
<evidence type="ECO:0000313" key="8">
    <source>
        <dbReference type="EMBL" id="KAF7730381.1"/>
    </source>
</evidence>
<evidence type="ECO:0000256" key="1">
    <source>
        <dbReference type="ARBA" id="ARBA00004123"/>
    </source>
</evidence>
<dbReference type="InterPro" id="IPR007219">
    <property type="entry name" value="XnlR_reg_dom"/>
</dbReference>
<feature type="region of interest" description="Disordered" evidence="6">
    <location>
        <begin position="526"/>
        <end position="549"/>
    </location>
</feature>
<evidence type="ECO:0000256" key="6">
    <source>
        <dbReference type="SAM" id="MobiDB-lite"/>
    </source>
</evidence>